<feature type="domain" description="CSC1/OSCA1-like 7TM region" evidence="9">
    <location>
        <begin position="425"/>
        <end position="699"/>
    </location>
</feature>
<feature type="compositionally biased region" description="Low complexity" evidence="7">
    <location>
        <begin position="1000"/>
        <end position="1014"/>
    </location>
</feature>
<feature type="domain" description="CSC1/OSCA1-like N-terminal transmembrane" evidence="10">
    <location>
        <begin position="40"/>
        <end position="208"/>
    </location>
</feature>
<dbReference type="InParanoid" id="W4JR37"/>
<feature type="transmembrane region" description="Helical" evidence="8">
    <location>
        <begin position="123"/>
        <end position="142"/>
    </location>
</feature>
<reference evidence="12 13" key="1">
    <citation type="journal article" date="2012" name="New Phytol.">
        <title>Insight into trade-off between wood decay and parasitism from the genome of a fungal forest pathogen.</title>
        <authorList>
            <person name="Olson A."/>
            <person name="Aerts A."/>
            <person name="Asiegbu F."/>
            <person name="Belbahri L."/>
            <person name="Bouzid O."/>
            <person name="Broberg A."/>
            <person name="Canback B."/>
            <person name="Coutinho P.M."/>
            <person name="Cullen D."/>
            <person name="Dalman K."/>
            <person name="Deflorio G."/>
            <person name="van Diepen L.T."/>
            <person name="Dunand C."/>
            <person name="Duplessis S."/>
            <person name="Durling M."/>
            <person name="Gonthier P."/>
            <person name="Grimwood J."/>
            <person name="Fossdal C.G."/>
            <person name="Hansson D."/>
            <person name="Henrissat B."/>
            <person name="Hietala A."/>
            <person name="Himmelstrand K."/>
            <person name="Hoffmeister D."/>
            <person name="Hogberg N."/>
            <person name="James T.Y."/>
            <person name="Karlsson M."/>
            <person name="Kohler A."/>
            <person name="Kues U."/>
            <person name="Lee Y.H."/>
            <person name="Lin Y.C."/>
            <person name="Lind M."/>
            <person name="Lindquist E."/>
            <person name="Lombard V."/>
            <person name="Lucas S."/>
            <person name="Lunden K."/>
            <person name="Morin E."/>
            <person name="Murat C."/>
            <person name="Park J."/>
            <person name="Raffaello T."/>
            <person name="Rouze P."/>
            <person name="Salamov A."/>
            <person name="Schmutz J."/>
            <person name="Solheim H."/>
            <person name="Stahlberg J."/>
            <person name="Velez H."/>
            <person name="de Vries R.P."/>
            <person name="Wiebenga A."/>
            <person name="Woodward S."/>
            <person name="Yakovlev I."/>
            <person name="Garbelotto M."/>
            <person name="Martin F."/>
            <person name="Grigoriev I.V."/>
            <person name="Stenlid J."/>
        </authorList>
    </citation>
    <scope>NUCLEOTIDE SEQUENCE [LARGE SCALE GENOMIC DNA]</scope>
    <source>
        <strain evidence="12 13">TC 32-1</strain>
    </source>
</reference>
<dbReference type="Pfam" id="PF02714">
    <property type="entry name" value="RSN1_7TM"/>
    <property type="match status" value="1"/>
</dbReference>
<feature type="compositionally biased region" description="Polar residues" evidence="7">
    <location>
        <begin position="904"/>
        <end position="921"/>
    </location>
</feature>
<dbReference type="InterPro" id="IPR045122">
    <property type="entry name" value="Csc1-like"/>
</dbReference>
<feature type="transmembrane region" description="Helical" evidence="8">
    <location>
        <begin position="706"/>
        <end position="725"/>
    </location>
</feature>
<evidence type="ECO:0000259" key="10">
    <source>
        <dbReference type="Pfam" id="PF13967"/>
    </source>
</evidence>
<comment type="similarity">
    <text evidence="2">Belongs to the CSC1 (TC 1.A.17) family.</text>
</comment>
<keyword evidence="4 8" id="KW-0812">Transmembrane</keyword>
<evidence type="ECO:0000256" key="4">
    <source>
        <dbReference type="ARBA" id="ARBA00022692"/>
    </source>
</evidence>
<feature type="transmembrane region" description="Helical" evidence="8">
    <location>
        <begin position="520"/>
        <end position="539"/>
    </location>
</feature>
<feature type="transmembrane region" description="Helical" evidence="8">
    <location>
        <begin position="39"/>
        <end position="61"/>
    </location>
</feature>
<feature type="domain" description="CSC1/OSCA1-like cytosolic" evidence="11">
    <location>
        <begin position="230"/>
        <end position="414"/>
    </location>
</feature>
<evidence type="ECO:0000256" key="2">
    <source>
        <dbReference type="ARBA" id="ARBA00007779"/>
    </source>
</evidence>
<evidence type="ECO:0008006" key="14">
    <source>
        <dbReference type="Google" id="ProtNLM"/>
    </source>
</evidence>
<dbReference type="eggNOG" id="KOG1134">
    <property type="taxonomic scope" value="Eukaryota"/>
</dbReference>
<feature type="compositionally biased region" description="Acidic residues" evidence="7">
    <location>
        <begin position="959"/>
        <end position="974"/>
    </location>
</feature>
<dbReference type="GeneID" id="20678005"/>
<gene>
    <name evidence="12" type="ORF">HETIRDRAFT_482054</name>
</gene>
<dbReference type="InterPro" id="IPR032880">
    <property type="entry name" value="CSC1/OSCA1-like_N"/>
</dbReference>
<organism evidence="12 13">
    <name type="scientific">Heterobasidion irregulare (strain TC 32-1)</name>
    <dbReference type="NCBI Taxonomy" id="747525"/>
    <lineage>
        <taxon>Eukaryota</taxon>
        <taxon>Fungi</taxon>
        <taxon>Dikarya</taxon>
        <taxon>Basidiomycota</taxon>
        <taxon>Agaricomycotina</taxon>
        <taxon>Agaricomycetes</taxon>
        <taxon>Russulales</taxon>
        <taxon>Bondarzewiaceae</taxon>
        <taxon>Heterobasidion</taxon>
        <taxon>Heterobasidion annosum species complex</taxon>
    </lineage>
</organism>
<feature type="region of interest" description="Disordered" evidence="7">
    <location>
        <begin position="954"/>
        <end position="1056"/>
    </location>
</feature>
<keyword evidence="13" id="KW-1185">Reference proteome</keyword>
<sequence>MYKLVTVLVDYFAANNWEPDEPGGAPPGSPPTFKFEGPWFTTQASLSTVIGVTSFLIFCYCRTRWPLLFAPRTKLKGFSPHEAHAHQAFFGWILPTLKISEFTVLQIVGLDAAVLLNFFKMSFYLFSVCSIFAVTVLMPINFKRNIGIGDEDDDDDDGDWNSLADPGTQLPPRGRDWLDLISDANSYLSLHLAFTYLFTALALYFIYKNYRRFVRARQLFSLELVHSIAARTVLVTGLPPHLRGERALAEHFENMDLAVESVSVCREVGNLKEMLDKRTKALMKLEHTWVQYVGNPSTVENYDPSDHAILVDAADPESQTNNNIVVPHRKRPTLRPGWFKPKVDALQYLEAQFQEADDMVRRRRRTKFKATDAAFVTFEQMSSAQVAAQIVHSSAPFQLKTRPAPEPRDIIWYNMTFSQTSLRVRECFVLGSIALLFFFWVIPITGLASLLSYKEIKKTMPWLGQMIDSNDKIRAIVQNSLPSVAMITLNALLPFILEALTYMQGYRARSWIEYSLMKKYFLFLLINVVFIFLLASTYWQLVRDLANSPAKIPEKLAAALTRGRARHFFLSYVILQGLGIMPLQLLNLGVVIPRMFIRMFSTRTPRDFAELNAPPMINYGVVYPQAILIFVITLLYSVIQPLILVFGAIYFGMAYIVYKYKLLFVFYKPYESQGQAWPITFTRLIWGVIIFLIFMLGNFILNRSFILSSLVTPLIAGTVAWSWYIDSSFKPLSKFVSLSSVFEVQRGEETEDVQRLRAGHPVTWSQSNLNRRRYAQNDETLYVAPEDDRTDYSQPPMANWYIGVLNTGKRRYGHPALTGVLPYPWLPLKKGETLVNTRTAGHGNGPKSDQAVVLTLRKRYSIVKRGATRSLVAGSRVFGDLLTPNGADPSAQTPGGGAAEQRTTDNPWQETRTAGPSTHRAQTAPPAAMHHRLSYDFGSGVIVLPDDGDWLGIAGGVDGVDEEVDEDDSEDDYGDTTGLENSQASLDAAAAGAGAGAAPGAGAMERAASSSSNGNGNGAEEHAMGGTPGKARHGTYFHHPERRRQTIPGAFPRVAS</sequence>
<evidence type="ECO:0000256" key="1">
    <source>
        <dbReference type="ARBA" id="ARBA00004141"/>
    </source>
</evidence>
<proteinExistence type="inferred from homology"/>
<dbReference type="KEGG" id="hir:HETIRDRAFT_482054"/>
<dbReference type="AlphaFoldDB" id="W4JR37"/>
<dbReference type="InterPro" id="IPR003864">
    <property type="entry name" value="CSC1/OSCA1-like_7TM"/>
</dbReference>
<name>W4JR37_HETIT</name>
<protein>
    <recommendedName>
        <fullName evidence="14">DUF221-domain-containing protein</fullName>
    </recommendedName>
</protein>
<feature type="transmembrane region" description="Helical" evidence="8">
    <location>
        <begin position="681"/>
        <end position="700"/>
    </location>
</feature>
<feature type="transmembrane region" description="Helical" evidence="8">
    <location>
        <begin position="427"/>
        <end position="453"/>
    </location>
</feature>
<keyword evidence="5 8" id="KW-1133">Transmembrane helix</keyword>
<feature type="transmembrane region" description="Helical" evidence="8">
    <location>
        <begin position="481"/>
        <end position="500"/>
    </location>
</feature>
<dbReference type="OrthoDB" id="1689567at2759"/>
<evidence type="ECO:0000256" key="6">
    <source>
        <dbReference type="ARBA" id="ARBA00023136"/>
    </source>
</evidence>
<accession>W4JR37</accession>
<evidence type="ECO:0000259" key="9">
    <source>
        <dbReference type="Pfam" id="PF02714"/>
    </source>
</evidence>
<dbReference type="RefSeq" id="XP_009552762.1">
    <property type="nucleotide sequence ID" value="XM_009554467.1"/>
</dbReference>
<keyword evidence="3" id="KW-0813">Transport</keyword>
<dbReference type="PANTHER" id="PTHR13018">
    <property type="entry name" value="PROBABLE MEMBRANE PROTEIN DUF221-RELATED"/>
    <property type="match status" value="1"/>
</dbReference>
<feature type="compositionally biased region" description="Basic residues" evidence="7">
    <location>
        <begin position="1030"/>
        <end position="1042"/>
    </location>
</feature>
<evidence type="ECO:0000313" key="13">
    <source>
        <dbReference type="Proteomes" id="UP000030671"/>
    </source>
</evidence>
<evidence type="ECO:0000313" key="12">
    <source>
        <dbReference type="EMBL" id="ETW75331.1"/>
    </source>
</evidence>
<dbReference type="FunCoup" id="W4JR37">
    <property type="interactions" value="66"/>
</dbReference>
<dbReference type="GO" id="GO:0005227">
    <property type="term" value="F:calcium-activated cation channel activity"/>
    <property type="evidence" value="ECO:0007669"/>
    <property type="project" value="InterPro"/>
</dbReference>
<comment type="subcellular location">
    <subcellularLocation>
        <location evidence="1">Membrane</location>
        <topology evidence="1">Multi-pass membrane protein</topology>
    </subcellularLocation>
</comment>
<dbReference type="Proteomes" id="UP000030671">
    <property type="component" value="Unassembled WGS sequence"/>
</dbReference>
<evidence type="ECO:0000256" key="3">
    <source>
        <dbReference type="ARBA" id="ARBA00022448"/>
    </source>
</evidence>
<feature type="transmembrane region" description="Helical" evidence="8">
    <location>
        <begin position="187"/>
        <end position="207"/>
    </location>
</feature>
<dbReference type="Pfam" id="PF13967">
    <property type="entry name" value="RSN1_TM"/>
    <property type="match status" value="1"/>
</dbReference>
<keyword evidence="6 8" id="KW-0472">Membrane</keyword>
<dbReference type="InterPro" id="IPR027815">
    <property type="entry name" value="CSC1/OSCA1-like_cyt"/>
</dbReference>
<evidence type="ECO:0000259" key="11">
    <source>
        <dbReference type="Pfam" id="PF14703"/>
    </source>
</evidence>
<feature type="region of interest" description="Disordered" evidence="7">
    <location>
        <begin position="883"/>
        <end position="925"/>
    </location>
</feature>
<evidence type="ECO:0000256" key="7">
    <source>
        <dbReference type="SAM" id="MobiDB-lite"/>
    </source>
</evidence>
<evidence type="ECO:0000256" key="8">
    <source>
        <dbReference type="SAM" id="Phobius"/>
    </source>
</evidence>
<feature type="transmembrane region" description="Helical" evidence="8">
    <location>
        <begin position="569"/>
        <end position="596"/>
    </location>
</feature>
<dbReference type="GO" id="GO:0005886">
    <property type="term" value="C:plasma membrane"/>
    <property type="evidence" value="ECO:0007669"/>
    <property type="project" value="TreeGrafter"/>
</dbReference>
<feature type="transmembrane region" description="Helical" evidence="8">
    <location>
        <begin position="642"/>
        <end position="660"/>
    </location>
</feature>
<dbReference type="PANTHER" id="PTHR13018:SF5">
    <property type="entry name" value="RE44586P"/>
    <property type="match status" value="1"/>
</dbReference>
<dbReference type="EMBL" id="KI925466">
    <property type="protein sequence ID" value="ETW75331.1"/>
    <property type="molecule type" value="Genomic_DNA"/>
</dbReference>
<dbReference type="Pfam" id="PF14703">
    <property type="entry name" value="PHM7_cyt"/>
    <property type="match status" value="1"/>
</dbReference>
<dbReference type="HOGENOM" id="CLU_002458_3_0_1"/>
<evidence type="ECO:0000256" key="5">
    <source>
        <dbReference type="ARBA" id="ARBA00022989"/>
    </source>
</evidence>